<comment type="caution">
    <text evidence="7">The sequence shown here is derived from an EMBL/GenBank/DDBJ whole genome shotgun (WGS) entry which is preliminary data.</text>
</comment>
<organism evidence="7 8">
    <name type="scientific">Aspergillus keveii</name>
    <dbReference type="NCBI Taxonomy" id="714993"/>
    <lineage>
        <taxon>Eukaryota</taxon>
        <taxon>Fungi</taxon>
        <taxon>Dikarya</taxon>
        <taxon>Ascomycota</taxon>
        <taxon>Pezizomycotina</taxon>
        <taxon>Eurotiomycetes</taxon>
        <taxon>Eurotiomycetidae</taxon>
        <taxon>Eurotiales</taxon>
        <taxon>Aspergillaceae</taxon>
        <taxon>Aspergillus</taxon>
        <taxon>Aspergillus subgen. Nidulantes</taxon>
    </lineage>
</organism>
<evidence type="ECO:0000313" key="8">
    <source>
        <dbReference type="Proteomes" id="UP001610563"/>
    </source>
</evidence>
<dbReference type="PANTHER" id="PTHR38791">
    <property type="entry name" value="ZN(II)2CYS6 TRANSCRIPTION FACTOR (EUROFUNG)-RELATED-RELATED"/>
    <property type="match status" value="1"/>
</dbReference>
<feature type="domain" description="Zn(2)-C6 fungal-type" evidence="6">
    <location>
        <begin position="10"/>
        <end position="38"/>
    </location>
</feature>
<dbReference type="PROSITE" id="PS50048">
    <property type="entry name" value="ZN2_CY6_FUNGAL_2"/>
    <property type="match status" value="1"/>
</dbReference>
<dbReference type="InterPro" id="IPR053175">
    <property type="entry name" value="DHMBA_Reg_Transcription_Factor"/>
</dbReference>
<dbReference type="PROSITE" id="PS00463">
    <property type="entry name" value="ZN2_CY6_FUNGAL_1"/>
    <property type="match status" value="1"/>
</dbReference>
<keyword evidence="8" id="KW-1185">Reference proteome</keyword>
<dbReference type="EMBL" id="JBFTWV010000020">
    <property type="protein sequence ID" value="KAL2797258.1"/>
    <property type="molecule type" value="Genomic_DNA"/>
</dbReference>
<dbReference type="Pfam" id="PF00172">
    <property type="entry name" value="Zn_clus"/>
    <property type="match status" value="1"/>
</dbReference>
<accession>A0ABR4GDZ5</accession>
<dbReference type="InterPro" id="IPR001138">
    <property type="entry name" value="Zn2Cys6_DnaBD"/>
</dbReference>
<protein>
    <recommendedName>
        <fullName evidence="6">Zn(2)-C6 fungal-type domain-containing protein</fullName>
    </recommendedName>
</protein>
<feature type="compositionally biased region" description="Low complexity" evidence="5">
    <location>
        <begin position="72"/>
        <end position="92"/>
    </location>
</feature>
<evidence type="ECO:0000256" key="3">
    <source>
        <dbReference type="ARBA" id="ARBA00023163"/>
    </source>
</evidence>
<dbReference type="InterPro" id="IPR021858">
    <property type="entry name" value="Fun_TF"/>
</dbReference>
<evidence type="ECO:0000259" key="6">
    <source>
        <dbReference type="PROSITE" id="PS50048"/>
    </source>
</evidence>
<evidence type="ECO:0000256" key="2">
    <source>
        <dbReference type="ARBA" id="ARBA00023125"/>
    </source>
</evidence>
<evidence type="ECO:0000256" key="4">
    <source>
        <dbReference type="ARBA" id="ARBA00023242"/>
    </source>
</evidence>
<name>A0ABR4GDZ5_9EURO</name>
<dbReference type="InterPro" id="IPR036864">
    <property type="entry name" value="Zn2-C6_fun-type_DNA-bd_sf"/>
</dbReference>
<reference evidence="7 8" key="1">
    <citation type="submission" date="2024-07" db="EMBL/GenBank/DDBJ databases">
        <title>Section-level genome sequencing and comparative genomics of Aspergillus sections Usti and Cavernicolus.</title>
        <authorList>
            <consortium name="Lawrence Berkeley National Laboratory"/>
            <person name="Nybo J.L."/>
            <person name="Vesth T.C."/>
            <person name="Theobald S."/>
            <person name="Frisvad J.C."/>
            <person name="Larsen T.O."/>
            <person name="Kjaerboelling I."/>
            <person name="Rothschild-Mancinelli K."/>
            <person name="Lyhne E.K."/>
            <person name="Kogle M.E."/>
            <person name="Barry K."/>
            <person name="Clum A."/>
            <person name="Na H."/>
            <person name="Ledsgaard L."/>
            <person name="Lin J."/>
            <person name="Lipzen A."/>
            <person name="Kuo A."/>
            <person name="Riley R."/>
            <person name="Mondo S."/>
            <person name="Labutti K."/>
            <person name="Haridas S."/>
            <person name="Pangalinan J."/>
            <person name="Salamov A.A."/>
            <person name="Simmons B.A."/>
            <person name="Magnuson J.K."/>
            <person name="Chen J."/>
            <person name="Drula E."/>
            <person name="Henrissat B."/>
            <person name="Wiebenga A."/>
            <person name="Lubbers R.J."/>
            <person name="Gomes A.C."/>
            <person name="Makela M.R."/>
            <person name="Stajich J."/>
            <person name="Grigoriev I.V."/>
            <person name="Mortensen U.H."/>
            <person name="De Vries R.P."/>
            <person name="Baker S.E."/>
            <person name="Andersen M.R."/>
        </authorList>
    </citation>
    <scope>NUCLEOTIDE SEQUENCE [LARGE SCALE GENOMIC DNA]</scope>
    <source>
        <strain evidence="7 8">CBS 209.92</strain>
    </source>
</reference>
<dbReference type="Gene3D" id="4.10.240.10">
    <property type="entry name" value="Zn(2)-C6 fungal-type DNA-binding domain"/>
    <property type="match status" value="1"/>
</dbReference>
<keyword evidence="3" id="KW-0804">Transcription</keyword>
<dbReference type="CDD" id="cd00067">
    <property type="entry name" value="GAL4"/>
    <property type="match status" value="1"/>
</dbReference>
<proteinExistence type="predicted"/>
<evidence type="ECO:0000256" key="1">
    <source>
        <dbReference type="ARBA" id="ARBA00023015"/>
    </source>
</evidence>
<dbReference type="SMART" id="SM00066">
    <property type="entry name" value="GAL4"/>
    <property type="match status" value="1"/>
</dbReference>
<evidence type="ECO:0000313" key="7">
    <source>
        <dbReference type="EMBL" id="KAL2797258.1"/>
    </source>
</evidence>
<dbReference type="SUPFAM" id="SSF57701">
    <property type="entry name" value="Zn2/Cys6 DNA-binding domain"/>
    <property type="match status" value="1"/>
</dbReference>
<dbReference type="Proteomes" id="UP001610563">
    <property type="component" value="Unassembled WGS sequence"/>
</dbReference>
<feature type="region of interest" description="Disordered" evidence="5">
    <location>
        <begin position="51"/>
        <end position="92"/>
    </location>
</feature>
<gene>
    <name evidence="7" type="ORF">BJX66DRAFT_298021</name>
</gene>
<evidence type="ECO:0000256" key="5">
    <source>
        <dbReference type="SAM" id="MobiDB-lite"/>
    </source>
</evidence>
<keyword evidence="2" id="KW-0238">DNA-binding</keyword>
<sequence>MESNEKSDTPCVNCRKRRLKCDRTKPACLRCQHAHYDCEGYQETVPIRARAQRADRSQRGAGRKVTRGYPESVTGTSSSDSSQGTSSLSPPLAVSPADQSVCVYLHNYVPDDTIHGVHIIASQIVHHATSNEAVRLAMSAIGLAIMSNMRNNPRLLVDARADYARALEVTNTALRSKRQCLEETTLNAVMLLGMFEVISCEAPKSLENWQKHIGGAAAFLELWNTHQIRSPIGMQLFTQLRTELMANCLRTQTRVPKTVRKLSKIVQSCRPANDARVEDLVDLIAELSDLLADVKDNGLPDPVEAIGRARDIDTRLHVWSLALPLQWQCALRSAPKKKGNVISELSYNDYYYVYGDLWACNIWSYYRNARIMLNLLIRDRLLPFLAIQPYPEWKPLMEEAKANIERLSADVLLTVPFAIATQYASFQRGVNWRRAGGCLGGYYISWPLYVAASVQPPRSPLRDWALGQLQVLGSSMGIGQALLMRKVLTGELQAQALSVYDYCHSYFEDGKT</sequence>
<keyword evidence="4" id="KW-0539">Nucleus</keyword>
<keyword evidence="1" id="KW-0805">Transcription regulation</keyword>
<dbReference type="Pfam" id="PF11951">
    <property type="entry name" value="Fungal_trans_2"/>
    <property type="match status" value="1"/>
</dbReference>